<dbReference type="EC" id="1.17.7.4" evidence="5"/>
<feature type="binding site" evidence="5">
    <location>
        <position position="74"/>
    </location>
    <ligand>
        <name>dimethylallyl diphosphate</name>
        <dbReference type="ChEBI" id="CHEBI:57623"/>
    </ligand>
</feature>
<feature type="binding site" evidence="5">
    <location>
        <position position="228"/>
    </location>
    <ligand>
        <name>dimethylallyl diphosphate</name>
        <dbReference type="ChEBI" id="CHEBI:57623"/>
    </ligand>
</feature>
<dbReference type="NCBIfam" id="NF002188">
    <property type="entry name" value="PRK01045.1-2"/>
    <property type="match status" value="1"/>
</dbReference>
<feature type="binding site" evidence="5">
    <location>
        <position position="226"/>
    </location>
    <ligand>
        <name>isopentenyl diphosphate</name>
        <dbReference type="ChEBI" id="CHEBI:128769"/>
    </ligand>
</feature>
<feature type="binding site" evidence="5">
    <location>
        <position position="227"/>
    </location>
    <ligand>
        <name>dimethylallyl diphosphate</name>
        <dbReference type="ChEBI" id="CHEBI:57623"/>
    </ligand>
</feature>
<accession>A0A0M6W7V9</accession>
<dbReference type="GO" id="GO:0046872">
    <property type="term" value="F:metal ion binding"/>
    <property type="evidence" value="ECO:0007669"/>
    <property type="project" value="UniProtKB-KW"/>
</dbReference>
<comment type="similarity">
    <text evidence="5">Belongs to the IspH family.</text>
</comment>
<dbReference type="UniPathway" id="UPA00059">
    <property type="reaction ID" value="UER00105"/>
</dbReference>
<dbReference type="GO" id="GO:0050992">
    <property type="term" value="P:dimethylallyl diphosphate biosynthetic process"/>
    <property type="evidence" value="ECO:0007669"/>
    <property type="project" value="UniProtKB-UniRule"/>
</dbReference>
<dbReference type="GO" id="GO:0051745">
    <property type="term" value="F:4-hydroxy-3-methylbut-2-enyl diphosphate reductase activity"/>
    <property type="evidence" value="ECO:0007669"/>
    <property type="project" value="UniProtKB-UniRule"/>
</dbReference>
<dbReference type="GO" id="GO:0051539">
    <property type="term" value="F:4 iron, 4 sulfur cluster binding"/>
    <property type="evidence" value="ECO:0007669"/>
    <property type="project" value="UniProtKB-UniRule"/>
</dbReference>
<evidence type="ECO:0000256" key="3">
    <source>
        <dbReference type="ARBA" id="ARBA00023004"/>
    </source>
</evidence>
<dbReference type="PANTHER" id="PTHR30426:SF0">
    <property type="entry name" value="4-HYDROXY-3-METHYLBUT-2-ENYL DIPHOSPHATE REDUCTASE"/>
    <property type="match status" value="1"/>
</dbReference>
<dbReference type="HAMAP" id="MF_00191">
    <property type="entry name" value="IspH"/>
    <property type="match status" value="1"/>
</dbReference>
<evidence type="ECO:0000256" key="2">
    <source>
        <dbReference type="ARBA" id="ARBA00022723"/>
    </source>
</evidence>
<evidence type="ECO:0000313" key="6">
    <source>
        <dbReference type="EMBL" id="CRK85486.1"/>
    </source>
</evidence>
<feature type="binding site" evidence="5">
    <location>
        <position position="125"/>
    </location>
    <ligand>
        <name>dimethylallyl diphosphate</name>
        <dbReference type="ChEBI" id="CHEBI:57623"/>
    </ligand>
</feature>
<keyword evidence="4 5" id="KW-0411">Iron-sulfur</keyword>
<feature type="binding site" evidence="5">
    <location>
        <position position="97"/>
    </location>
    <ligand>
        <name>[4Fe-4S] cluster</name>
        <dbReference type="ChEBI" id="CHEBI:49883"/>
    </ligand>
</feature>
<keyword evidence="7" id="KW-1185">Reference proteome</keyword>
<dbReference type="AlphaFoldDB" id="A0A0M6W7V9"/>
<gene>
    <name evidence="5 6" type="primary">ispH</name>
    <name evidence="6" type="ORF">SOFFGTOCOR_0040</name>
</gene>
<feature type="binding site" evidence="5">
    <location>
        <position position="125"/>
    </location>
    <ligand>
        <name>(2E)-4-hydroxy-3-methylbut-2-enyl diphosphate</name>
        <dbReference type="ChEBI" id="CHEBI:128753"/>
    </ligand>
</feature>
<feature type="binding site" evidence="5">
    <location>
        <position position="226"/>
    </location>
    <ligand>
        <name>(2E)-4-hydroxy-3-methylbut-2-enyl diphosphate</name>
        <dbReference type="ChEBI" id="CHEBI:128753"/>
    </ligand>
</feature>
<feature type="binding site" evidence="5">
    <location>
        <position position="125"/>
    </location>
    <ligand>
        <name>isopentenyl diphosphate</name>
        <dbReference type="ChEBI" id="CHEBI:128769"/>
    </ligand>
</feature>
<comment type="pathway">
    <text evidence="5">Isoprenoid biosynthesis; isopentenyl diphosphate biosynthesis via DXP pathway; isopentenyl diphosphate from 1-deoxy-D-xylulose 5-phosphate: step 6/6.</text>
</comment>
<keyword evidence="3 5" id="KW-0408">Iron</keyword>
<dbReference type="InterPro" id="IPR003451">
    <property type="entry name" value="LytB/IspH"/>
</dbReference>
<dbReference type="Gene3D" id="3.40.50.11270">
    <property type="match status" value="1"/>
</dbReference>
<feature type="binding site" evidence="5">
    <location>
        <position position="228"/>
    </location>
    <ligand>
        <name>isopentenyl diphosphate</name>
        <dbReference type="ChEBI" id="CHEBI:128769"/>
    </ligand>
</feature>
<feature type="binding site" evidence="5">
    <location>
        <position position="74"/>
    </location>
    <ligand>
        <name>(2E)-4-hydroxy-3-methylbut-2-enyl diphosphate</name>
        <dbReference type="ChEBI" id="CHEBI:128753"/>
    </ligand>
</feature>
<evidence type="ECO:0000256" key="5">
    <source>
        <dbReference type="HAMAP-Rule" id="MF_00191"/>
    </source>
</evidence>
<feature type="binding site" evidence="5">
    <location>
        <position position="270"/>
    </location>
    <ligand>
        <name>dimethylallyl diphosphate</name>
        <dbReference type="ChEBI" id="CHEBI:57623"/>
    </ligand>
</feature>
<feature type="binding site" evidence="5">
    <location>
        <position position="41"/>
    </location>
    <ligand>
        <name>isopentenyl diphosphate</name>
        <dbReference type="ChEBI" id="CHEBI:128769"/>
    </ligand>
</feature>
<comment type="function">
    <text evidence="5">Catalyzes the conversion of 1-hydroxy-2-methyl-2-(E)-butenyl 4-diphosphate (HMBPP) into a mixture of isopentenyl diphosphate (IPP) and dimethylallyl diphosphate (DMAPP). Acts in the terminal step of the DOXP/MEP pathway for isoprenoid precursor biosynthesis.</text>
</comment>
<comment type="subunit">
    <text evidence="5">Homodimer.</text>
</comment>
<dbReference type="CDD" id="cd13944">
    <property type="entry name" value="lytB_ispH"/>
    <property type="match status" value="1"/>
</dbReference>
<reference evidence="7" key="1">
    <citation type="submission" date="2015-05" db="EMBL/GenBank/DDBJ databases">
        <authorList>
            <person name="Manzano-Marin A."/>
        </authorList>
    </citation>
    <scope>NUCLEOTIDE SEQUENCE [LARGE SCALE GENOMIC DNA]</scope>
    <source>
        <strain evidence="7">officinalis</strain>
    </source>
</reference>
<proteinExistence type="inferred from homology"/>
<feature type="binding site" evidence="5">
    <location>
        <position position="228"/>
    </location>
    <ligand>
        <name>(2E)-4-hydroxy-3-methylbut-2-enyl diphosphate</name>
        <dbReference type="ChEBI" id="CHEBI:128753"/>
    </ligand>
</feature>
<dbReference type="NCBIfam" id="NF002190">
    <property type="entry name" value="PRK01045.1-4"/>
    <property type="match status" value="1"/>
</dbReference>
<feature type="active site" description="Proton donor" evidence="5">
    <location>
        <position position="127"/>
    </location>
</feature>
<keyword evidence="1 5" id="KW-0004">4Fe-4S</keyword>
<evidence type="ECO:0000256" key="4">
    <source>
        <dbReference type="ARBA" id="ARBA00023014"/>
    </source>
</evidence>
<feature type="binding site" evidence="5">
    <location>
        <position position="226"/>
    </location>
    <ligand>
        <name>dimethylallyl diphosphate</name>
        <dbReference type="ChEBI" id="CHEBI:57623"/>
    </ligand>
</feature>
<evidence type="ECO:0000256" key="1">
    <source>
        <dbReference type="ARBA" id="ARBA00022485"/>
    </source>
</evidence>
<evidence type="ECO:0000313" key="7">
    <source>
        <dbReference type="Proteomes" id="UP000242301"/>
    </source>
</evidence>
<organism evidence="6 7">
    <name type="scientific">Candidatus Providencia siddallii</name>
    <dbReference type="NCBI Taxonomy" id="1715285"/>
    <lineage>
        <taxon>Bacteria</taxon>
        <taxon>Pseudomonadati</taxon>
        <taxon>Pseudomonadota</taxon>
        <taxon>Gammaproteobacteria</taxon>
        <taxon>Enterobacterales</taxon>
        <taxon>Morganellaceae</taxon>
        <taxon>Providencia</taxon>
    </lineage>
</organism>
<keyword evidence="5 6" id="KW-0560">Oxidoreductase</keyword>
<dbReference type="NCBIfam" id="TIGR00216">
    <property type="entry name" value="ispH_lytB"/>
    <property type="match status" value="1"/>
</dbReference>
<sequence>MKILMANPRGFCAGVKRAISIVDKALKKYGSPIYVKHELVHNQYIVDSLKRQGVIFIEELSEVPKDSILIFSAHGVSKTFSKEAYSRKLGLIYDATCPLVKKIHIEVLKASNEDSEVILIGHKEHPEIQGTIGYYSSAIGGIYIVTSKEDVWKLHVKNKKNLYFVTQTTLSIDDTSDIINSIITRFPNIIRPRRDNICYATRNRQEATKKIAKFSDIVFVIGSKNSSNSNRLVELVLKLKKQAYLIDDVKDINSDWLINVKIIGLTAGASAPDVLINKVINRLKKFGVNSIVEF</sequence>
<keyword evidence="2 5" id="KW-0479">Metal-binding</keyword>
<feature type="binding site" evidence="5">
    <location>
        <position position="41"/>
    </location>
    <ligand>
        <name>(2E)-4-hydroxy-3-methylbut-2-enyl diphosphate</name>
        <dbReference type="ChEBI" id="CHEBI:128753"/>
    </ligand>
</feature>
<dbReference type="EMBL" id="CVRF01000001">
    <property type="protein sequence ID" value="CRK85486.1"/>
    <property type="molecule type" value="Genomic_DNA"/>
</dbReference>
<comment type="pathway">
    <text evidence="5">Isoprenoid biosynthesis; dimethylallyl diphosphate biosynthesis; dimethylallyl diphosphate from (2E)-4-hydroxy-3-methylbutenyl diphosphate: step 1/1.</text>
</comment>
<feature type="binding site" evidence="5">
    <location>
        <position position="74"/>
    </location>
    <ligand>
        <name>isopentenyl diphosphate</name>
        <dbReference type="ChEBI" id="CHEBI:128769"/>
    </ligand>
</feature>
<feature type="binding site" evidence="5">
    <location>
        <position position="168"/>
    </location>
    <ligand>
        <name>(2E)-4-hydroxy-3-methylbut-2-enyl diphosphate</name>
        <dbReference type="ChEBI" id="CHEBI:128753"/>
    </ligand>
</feature>
<feature type="binding site" evidence="5">
    <location>
        <position position="270"/>
    </location>
    <ligand>
        <name>isopentenyl diphosphate</name>
        <dbReference type="ChEBI" id="CHEBI:128769"/>
    </ligand>
</feature>
<comment type="catalytic activity">
    <reaction evidence="5">
        <text>isopentenyl diphosphate + 2 oxidized [2Fe-2S]-[ferredoxin] + H2O = (2E)-4-hydroxy-3-methylbut-2-enyl diphosphate + 2 reduced [2Fe-2S]-[ferredoxin] + 2 H(+)</text>
        <dbReference type="Rhea" id="RHEA:24488"/>
        <dbReference type="Rhea" id="RHEA-COMP:10000"/>
        <dbReference type="Rhea" id="RHEA-COMP:10001"/>
        <dbReference type="ChEBI" id="CHEBI:15377"/>
        <dbReference type="ChEBI" id="CHEBI:15378"/>
        <dbReference type="ChEBI" id="CHEBI:33737"/>
        <dbReference type="ChEBI" id="CHEBI:33738"/>
        <dbReference type="ChEBI" id="CHEBI:128753"/>
        <dbReference type="ChEBI" id="CHEBI:128769"/>
        <dbReference type="EC" id="1.17.7.4"/>
    </reaction>
</comment>
<feature type="binding site" evidence="5">
    <location>
        <position position="41"/>
    </location>
    <ligand>
        <name>dimethylallyl diphosphate</name>
        <dbReference type="ChEBI" id="CHEBI:57623"/>
    </ligand>
</feature>
<feature type="binding site" evidence="5">
    <location>
        <position position="12"/>
    </location>
    <ligand>
        <name>[4Fe-4S] cluster</name>
        <dbReference type="ChEBI" id="CHEBI:49883"/>
    </ligand>
</feature>
<feature type="binding site" evidence="5">
    <location>
        <position position="227"/>
    </location>
    <ligand>
        <name>isopentenyl diphosphate</name>
        <dbReference type="ChEBI" id="CHEBI:128769"/>
    </ligand>
</feature>
<dbReference type="PANTHER" id="PTHR30426">
    <property type="entry name" value="4-HYDROXY-3-METHYLBUT-2-ENYL DIPHOSPHATE REDUCTASE"/>
    <property type="match status" value="1"/>
</dbReference>
<keyword evidence="5" id="KW-0414">Isoprene biosynthesis</keyword>
<feature type="binding site" evidence="5">
    <location>
        <position position="270"/>
    </location>
    <ligand>
        <name>(2E)-4-hydroxy-3-methylbut-2-enyl diphosphate</name>
        <dbReference type="ChEBI" id="CHEBI:128753"/>
    </ligand>
</feature>
<dbReference type="GO" id="GO:0016114">
    <property type="term" value="P:terpenoid biosynthetic process"/>
    <property type="evidence" value="ECO:0007669"/>
    <property type="project" value="UniProtKB-UniRule"/>
</dbReference>
<name>A0A0M6W7V9_9GAMM</name>
<feature type="binding site" evidence="5">
    <location>
        <position position="198"/>
    </location>
    <ligand>
        <name>[4Fe-4S] cluster</name>
        <dbReference type="ChEBI" id="CHEBI:49883"/>
    </ligand>
</feature>
<dbReference type="UniPathway" id="UPA00056">
    <property type="reaction ID" value="UER00097"/>
</dbReference>
<comment type="cofactor">
    <cofactor evidence="5">
        <name>[4Fe-4S] cluster</name>
        <dbReference type="ChEBI" id="CHEBI:49883"/>
    </cofactor>
    <text evidence="5">Binds 1 [4Fe-4S] cluster per subunit.</text>
</comment>
<dbReference type="Pfam" id="PF02401">
    <property type="entry name" value="LYTB"/>
    <property type="match status" value="1"/>
</dbReference>
<dbReference type="STRING" id="1715285.SOFFGTOCOR_0040"/>
<protein>
    <recommendedName>
        <fullName evidence="5">4-hydroxy-3-methylbut-2-enyl diphosphate reductase</fullName>
        <shortName evidence="5">HMBPP reductase</shortName>
        <ecNumber evidence="5">1.17.7.4</ecNumber>
    </recommendedName>
</protein>
<dbReference type="Gene3D" id="3.40.1010.20">
    <property type="entry name" value="4-hydroxy-3-methylbut-2-enyl diphosphate reductase, catalytic domain"/>
    <property type="match status" value="2"/>
</dbReference>
<dbReference type="GO" id="GO:0019288">
    <property type="term" value="P:isopentenyl diphosphate biosynthetic process, methylerythritol 4-phosphate pathway"/>
    <property type="evidence" value="ECO:0007669"/>
    <property type="project" value="UniProtKB-UniRule"/>
</dbReference>
<feature type="binding site" evidence="5">
    <location>
        <position position="227"/>
    </location>
    <ligand>
        <name>(2E)-4-hydroxy-3-methylbut-2-enyl diphosphate</name>
        <dbReference type="ChEBI" id="CHEBI:128753"/>
    </ligand>
</feature>
<dbReference type="Proteomes" id="UP000242301">
    <property type="component" value="Unassembled WGS sequence"/>
</dbReference>
<comment type="catalytic activity">
    <reaction evidence="5">
        <text>dimethylallyl diphosphate + 2 oxidized [2Fe-2S]-[ferredoxin] + H2O = (2E)-4-hydroxy-3-methylbut-2-enyl diphosphate + 2 reduced [2Fe-2S]-[ferredoxin] + 2 H(+)</text>
        <dbReference type="Rhea" id="RHEA:24825"/>
        <dbReference type="Rhea" id="RHEA-COMP:10000"/>
        <dbReference type="Rhea" id="RHEA-COMP:10001"/>
        <dbReference type="ChEBI" id="CHEBI:15377"/>
        <dbReference type="ChEBI" id="CHEBI:15378"/>
        <dbReference type="ChEBI" id="CHEBI:33737"/>
        <dbReference type="ChEBI" id="CHEBI:33738"/>
        <dbReference type="ChEBI" id="CHEBI:57623"/>
        <dbReference type="ChEBI" id="CHEBI:128753"/>
        <dbReference type="EC" id="1.17.7.4"/>
    </reaction>
</comment>